<protein>
    <submittedName>
        <fullName evidence="1">Uncharacterized protein</fullName>
    </submittedName>
</protein>
<dbReference type="EMBL" id="AYYR01000022">
    <property type="protein sequence ID" value="KRM76648.1"/>
    <property type="molecule type" value="Genomic_DNA"/>
</dbReference>
<gene>
    <name evidence="1" type="ORF">FC82_GL001129</name>
</gene>
<dbReference type="AlphaFoldDB" id="A0A0R2BBQ5"/>
<dbReference type="Proteomes" id="UP000051845">
    <property type="component" value="Unassembled WGS sequence"/>
</dbReference>
<comment type="caution">
    <text evidence="1">The sequence shown here is derived from an EMBL/GenBank/DDBJ whole genome shotgun (WGS) entry which is preliminary data.</text>
</comment>
<sequence>MNSELLSDAVQLFETGKKEDDNSVGEKGVGLTFSIFQSDFAEIDSFDGTEKSRLVVKNARKWSKSTTDESLDLPIDTDTEIKKRGTTVILGQLMAGDLFNLTFK</sequence>
<accession>A0A0R2BBQ5</accession>
<reference evidence="1 2" key="1">
    <citation type="journal article" date="2015" name="Genome Announc.">
        <title>Expanding the biotechnology potential of lactobacilli through comparative genomics of 213 strains and associated genera.</title>
        <authorList>
            <person name="Sun Z."/>
            <person name="Harris H.M."/>
            <person name="McCann A."/>
            <person name="Guo C."/>
            <person name="Argimon S."/>
            <person name="Zhang W."/>
            <person name="Yang X."/>
            <person name="Jeffery I.B."/>
            <person name="Cooney J.C."/>
            <person name="Kagawa T.F."/>
            <person name="Liu W."/>
            <person name="Song Y."/>
            <person name="Salvetti E."/>
            <person name="Wrobel A."/>
            <person name="Rasinkangas P."/>
            <person name="Parkhill J."/>
            <person name="Rea M.C."/>
            <person name="O'Sullivan O."/>
            <person name="Ritari J."/>
            <person name="Douillard F.P."/>
            <person name="Paul Ross R."/>
            <person name="Yang R."/>
            <person name="Briner A.E."/>
            <person name="Felis G.E."/>
            <person name="de Vos W.M."/>
            <person name="Barrangou R."/>
            <person name="Klaenhammer T.R."/>
            <person name="Caufield P.W."/>
            <person name="Cui Y."/>
            <person name="Zhang H."/>
            <person name="O'Toole P.W."/>
        </authorList>
    </citation>
    <scope>NUCLEOTIDE SEQUENCE [LARGE SCALE GENOMIC DNA]</scope>
    <source>
        <strain evidence="1 2">DSM 20515</strain>
    </source>
</reference>
<organism evidence="1 2">
    <name type="scientific">Secundilactobacillus collinoides DSM 20515 = JCM 1123</name>
    <dbReference type="NCBI Taxonomy" id="1423733"/>
    <lineage>
        <taxon>Bacteria</taxon>
        <taxon>Bacillati</taxon>
        <taxon>Bacillota</taxon>
        <taxon>Bacilli</taxon>
        <taxon>Lactobacillales</taxon>
        <taxon>Lactobacillaceae</taxon>
        <taxon>Secundilactobacillus</taxon>
    </lineage>
</organism>
<evidence type="ECO:0000313" key="1">
    <source>
        <dbReference type="EMBL" id="KRM76648.1"/>
    </source>
</evidence>
<evidence type="ECO:0000313" key="2">
    <source>
        <dbReference type="Proteomes" id="UP000051845"/>
    </source>
</evidence>
<proteinExistence type="predicted"/>
<name>A0A0R2BBQ5_SECCO</name>
<dbReference type="PATRIC" id="fig|1423733.4.peg.1192"/>